<name>A0A485A5W3_KLUCR</name>
<dbReference type="Gene3D" id="2.130.10.120">
    <property type="entry name" value="Prolyl oligopeptidase, N-terminal domain"/>
    <property type="match status" value="1"/>
</dbReference>
<dbReference type="Pfam" id="PF02897">
    <property type="entry name" value="Peptidase_S9_N"/>
    <property type="match status" value="1"/>
</dbReference>
<keyword evidence="2" id="KW-0645">Protease</keyword>
<keyword evidence="2" id="KW-0378">Hydrolase</keyword>
<keyword evidence="3" id="KW-1185">Reference proteome</keyword>
<organism evidence="2 3">
    <name type="scientific">Kluyvera cryocrescens</name>
    <name type="common">Kluyvera citrophila</name>
    <dbReference type="NCBI Taxonomy" id="580"/>
    <lineage>
        <taxon>Bacteria</taxon>
        <taxon>Pseudomonadati</taxon>
        <taxon>Pseudomonadota</taxon>
        <taxon>Gammaproteobacteria</taxon>
        <taxon>Enterobacterales</taxon>
        <taxon>Enterobacteriaceae</taxon>
        <taxon>Kluyvera</taxon>
    </lineage>
</organism>
<dbReference type="GO" id="GO:0004252">
    <property type="term" value="F:serine-type endopeptidase activity"/>
    <property type="evidence" value="ECO:0007669"/>
    <property type="project" value="UniProtKB-EC"/>
</dbReference>
<gene>
    <name evidence="2" type="primary">ptrB_5</name>
    <name evidence="2" type="ORF">NCTC12993_00328</name>
</gene>
<dbReference type="GO" id="GO:0006508">
    <property type="term" value="P:proteolysis"/>
    <property type="evidence" value="ECO:0007669"/>
    <property type="project" value="UniProtKB-KW"/>
</dbReference>
<accession>A0A485A5W3</accession>
<dbReference type="EMBL" id="CAADJD010000004">
    <property type="protein sequence ID" value="VFS55995.1"/>
    <property type="molecule type" value="Genomic_DNA"/>
</dbReference>
<evidence type="ECO:0000313" key="2">
    <source>
        <dbReference type="EMBL" id="VFS55995.1"/>
    </source>
</evidence>
<proteinExistence type="predicted"/>
<dbReference type="SUPFAM" id="SSF50993">
    <property type="entry name" value="Peptidase/esterase 'gauge' domain"/>
    <property type="match status" value="1"/>
</dbReference>
<dbReference type="EC" id="3.4.21.83" evidence="2"/>
<feature type="domain" description="Peptidase S9A N-terminal" evidence="1">
    <location>
        <begin position="2"/>
        <end position="78"/>
    </location>
</feature>
<evidence type="ECO:0000313" key="3">
    <source>
        <dbReference type="Proteomes" id="UP000401081"/>
    </source>
</evidence>
<dbReference type="InterPro" id="IPR023302">
    <property type="entry name" value="Pept_S9A_N"/>
</dbReference>
<protein>
    <submittedName>
        <fullName evidence="2">Protease 2</fullName>
        <ecNumber evidence="2">3.4.21.83</ecNumber>
    </submittedName>
</protein>
<sequence length="80" mass="9395">MSSQRSLQDRVLKEIIDRIPPKEVSAPYIKNGYRYRQVYEPGREYAIYQRQPLGEETWSLLIDENKRAAHSEFYTLGGST</sequence>
<dbReference type="Gene3D" id="3.40.50.1820">
    <property type="entry name" value="alpha/beta hydrolase"/>
    <property type="match status" value="1"/>
</dbReference>
<dbReference type="InterPro" id="IPR029058">
    <property type="entry name" value="AB_hydrolase_fold"/>
</dbReference>
<reference evidence="2 3" key="1">
    <citation type="submission" date="2019-03" db="EMBL/GenBank/DDBJ databases">
        <authorList>
            <consortium name="Pathogen Informatics"/>
        </authorList>
    </citation>
    <scope>NUCLEOTIDE SEQUENCE [LARGE SCALE GENOMIC DNA]</scope>
    <source>
        <strain evidence="2 3">NCTC12993</strain>
    </source>
</reference>
<evidence type="ECO:0000259" key="1">
    <source>
        <dbReference type="Pfam" id="PF02897"/>
    </source>
</evidence>
<dbReference type="Proteomes" id="UP000401081">
    <property type="component" value="Unassembled WGS sequence"/>
</dbReference>
<dbReference type="AlphaFoldDB" id="A0A485A5W3"/>